<gene>
    <name evidence="3" type="ORF">PENTCL1PPCAC_27353</name>
</gene>
<dbReference type="Proteomes" id="UP001432027">
    <property type="component" value="Unassembled WGS sequence"/>
</dbReference>
<accession>A0AAV5UE01</accession>
<feature type="transmembrane region" description="Helical" evidence="2">
    <location>
        <begin position="7"/>
        <end position="34"/>
    </location>
</feature>
<keyword evidence="2" id="KW-0472">Membrane</keyword>
<comment type="caution">
    <text evidence="3">The sequence shown here is derived from an EMBL/GenBank/DDBJ whole genome shotgun (WGS) entry which is preliminary data.</text>
</comment>
<evidence type="ECO:0000313" key="3">
    <source>
        <dbReference type="EMBL" id="GMT05179.1"/>
    </source>
</evidence>
<evidence type="ECO:0000256" key="1">
    <source>
        <dbReference type="SAM" id="MobiDB-lite"/>
    </source>
</evidence>
<keyword evidence="4" id="KW-1185">Reference proteome</keyword>
<feature type="non-terminal residue" evidence="3">
    <location>
        <position position="1"/>
    </location>
</feature>
<feature type="transmembrane region" description="Helical" evidence="2">
    <location>
        <begin position="111"/>
        <end position="132"/>
    </location>
</feature>
<dbReference type="EMBL" id="BTSX01000006">
    <property type="protein sequence ID" value="GMT05179.1"/>
    <property type="molecule type" value="Genomic_DNA"/>
</dbReference>
<keyword evidence="2" id="KW-0812">Transmembrane</keyword>
<protein>
    <submittedName>
        <fullName evidence="3">Uncharacterized protein</fullName>
    </submittedName>
</protein>
<evidence type="ECO:0000256" key="2">
    <source>
        <dbReference type="SAM" id="Phobius"/>
    </source>
</evidence>
<name>A0AAV5UE01_9BILA</name>
<organism evidence="3 4">
    <name type="scientific">Pristionchus entomophagus</name>
    <dbReference type="NCBI Taxonomy" id="358040"/>
    <lineage>
        <taxon>Eukaryota</taxon>
        <taxon>Metazoa</taxon>
        <taxon>Ecdysozoa</taxon>
        <taxon>Nematoda</taxon>
        <taxon>Chromadorea</taxon>
        <taxon>Rhabditida</taxon>
        <taxon>Rhabditina</taxon>
        <taxon>Diplogasteromorpha</taxon>
        <taxon>Diplogasteroidea</taxon>
        <taxon>Neodiplogasteridae</taxon>
        <taxon>Pristionchus</taxon>
    </lineage>
</organism>
<dbReference type="AlphaFoldDB" id="A0AAV5UE01"/>
<proteinExistence type="predicted"/>
<sequence length="178" mass="20477">FNRLQSYFGFAIAMGMQLFLSLIVLLLSSIFFIIHHRDIYSNYDYLQIEIFCMIVSLAFSIYASSISALAIMKKSSAVLRVFQISVMFYLVYLVMHCVRFVEYFIEGRNKVAYRFGLGYSLVSIALLVFVLFKTSEMRVSFLICKEKEKEPSQSQPPLSIRSGYGSDSSYVTAREHPL</sequence>
<evidence type="ECO:0000313" key="4">
    <source>
        <dbReference type="Proteomes" id="UP001432027"/>
    </source>
</evidence>
<feature type="transmembrane region" description="Helical" evidence="2">
    <location>
        <begin position="84"/>
        <end position="105"/>
    </location>
</feature>
<feature type="region of interest" description="Disordered" evidence="1">
    <location>
        <begin position="149"/>
        <end position="178"/>
    </location>
</feature>
<reference evidence="3" key="1">
    <citation type="submission" date="2023-10" db="EMBL/GenBank/DDBJ databases">
        <title>Genome assembly of Pristionchus species.</title>
        <authorList>
            <person name="Yoshida K."/>
            <person name="Sommer R.J."/>
        </authorList>
    </citation>
    <scope>NUCLEOTIDE SEQUENCE</scope>
    <source>
        <strain evidence="3">RS0144</strain>
    </source>
</reference>
<keyword evidence="2" id="KW-1133">Transmembrane helix</keyword>
<feature type="transmembrane region" description="Helical" evidence="2">
    <location>
        <begin position="46"/>
        <end position="72"/>
    </location>
</feature>